<dbReference type="CDD" id="cd05471">
    <property type="entry name" value="pepsin_like"/>
    <property type="match status" value="1"/>
</dbReference>
<evidence type="ECO:0000256" key="2">
    <source>
        <dbReference type="ARBA" id="ARBA00022750"/>
    </source>
</evidence>
<dbReference type="InterPro" id="IPR034164">
    <property type="entry name" value="Pepsin-like_dom"/>
</dbReference>
<organism evidence="6 7">
    <name type="scientific">Phanerochaete sordida</name>
    <dbReference type="NCBI Taxonomy" id="48140"/>
    <lineage>
        <taxon>Eukaryota</taxon>
        <taxon>Fungi</taxon>
        <taxon>Dikarya</taxon>
        <taxon>Basidiomycota</taxon>
        <taxon>Agaricomycotina</taxon>
        <taxon>Agaricomycetes</taxon>
        <taxon>Polyporales</taxon>
        <taxon>Phanerochaetaceae</taxon>
        <taxon>Phanerochaete</taxon>
    </lineage>
</organism>
<dbReference type="PROSITE" id="PS51767">
    <property type="entry name" value="PEPTIDASE_A1"/>
    <property type="match status" value="1"/>
</dbReference>
<dbReference type="PROSITE" id="PS00141">
    <property type="entry name" value="ASP_PROTEASE"/>
    <property type="match status" value="1"/>
</dbReference>
<accession>A0A9P3GHD0</accession>
<dbReference type="Gene3D" id="2.40.70.10">
    <property type="entry name" value="Acid Proteases"/>
    <property type="match status" value="2"/>
</dbReference>
<feature type="domain" description="Peptidase A1" evidence="5">
    <location>
        <begin position="19"/>
        <end position="355"/>
    </location>
</feature>
<keyword evidence="2 3" id="KW-0064">Aspartyl protease</keyword>
<dbReference type="GO" id="GO:0006508">
    <property type="term" value="P:proteolysis"/>
    <property type="evidence" value="ECO:0007669"/>
    <property type="project" value="UniProtKB-KW"/>
</dbReference>
<gene>
    <name evidence="6" type="ORF">PsYK624_104880</name>
</gene>
<dbReference type="EMBL" id="BPQB01000039">
    <property type="protein sequence ID" value="GJE94319.1"/>
    <property type="molecule type" value="Genomic_DNA"/>
</dbReference>
<keyword evidence="7" id="KW-1185">Reference proteome</keyword>
<keyword evidence="3 6" id="KW-0645">Protease</keyword>
<keyword evidence="4" id="KW-0812">Transmembrane</keyword>
<dbReference type="PANTHER" id="PTHR47966:SF57">
    <property type="entry name" value="PEPTIDASE A1 DOMAIN-CONTAINING PROTEIN"/>
    <property type="match status" value="1"/>
</dbReference>
<dbReference type="InterPro" id="IPR001969">
    <property type="entry name" value="Aspartic_peptidase_AS"/>
</dbReference>
<dbReference type="InterPro" id="IPR033121">
    <property type="entry name" value="PEPTIDASE_A1"/>
</dbReference>
<dbReference type="InterPro" id="IPR001461">
    <property type="entry name" value="Aspartic_peptidase_A1"/>
</dbReference>
<protein>
    <submittedName>
        <fullName evidence="6">Acid protease</fullName>
    </submittedName>
</protein>
<keyword evidence="3" id="KW-0378">Hydrolase</keyword>
<evidence type="ECO:0000313" key="7">
    <source>
        <dbReference type="Proteomes" id="UP000703269"/>
    </source>
</evidence>
<comment type="similarity">
    <text evidence="1 3">Belongs to the peptidase A1 family.</text>
</comment>
<dbReference type="Proteomes" id="UP000703269">
    <property type="component" value="Unassembled WGS sequence"/>
</dbReference>
<evidence type="ECO:0000256" key="3">
    <source>
        <dbReference type="RuleBase" id="RU000454"/>
    </source>
</evidence>
<reference evidence="6 7" key="1">
    <citation type="submission" date="2021-08" db="EMBL/GenBank/DDBJ databases">
        <title>Draft Genome Sequence of Phanerochaete sordida strain YK-624.</title>
        <authorList>
            <person name="Mori T."/>
            <person name="Dohra H."/>
            <person name="Suzuki T."/>
            <person name="Kawagishi H."/>
            <person name="Hirai H."/>
        </authorList>
    </citation>
    <scope>NUCLEOTIDE SEQUENCE [LARGE SCALE GENOMIC DNA]</scope>
    <source>
        <strain evidence="6 7">YK-624</strain>
    </source>
</reference>
<dbReference type="SUPFAM" id="SSF50630">
    <property type="entry name" value="Acid proteases"/>
    <property type="match status" value="1"/>
</dbReference>
<dbReference type="GO" id="GO:0004190">
    <property type="term" value="F:aspartic-type endopeptidase activity"/>
    <property type="evidence" value="ECO:0007669"/>
    <property type="project" value="UniProtKB-KW"/>
</dbReference>
<dbReference type="PRINTS" id="PR00792">
    <property type="entry name" value="PEPSIN"/>
</dbReference>
<dbReference type="InterPro" id="IPR021109">
    <property type="entry name" value="Peptidase_aspartic_dom_sf"/>
</dbReference>
<sequence length="530" mass="54149">MTIQRTSAIGLTDTADALYLVNITLGGQEFTVQLDTGSSDLWVYAPDQDIKISNDSQLTANITYGTGSVSGPIQFAELKVGEYTVPSQAFINVKTVGAGTPAGLVGIMGVSFDSDTGSRVAGTVHKAWGEANTLGRTTISNILAQNASLQPSYDIALSRLLDLDGGSGTGAFIVGAHDPAFAQVAQAPPVPRVVDSEWAGYLDGMKVNGQSVPFPKSVVKNATEGKLVALFDSGTSFVIIPGALSDAVYGTIDGSIKVNKTWYVPCYSGANVTFTIGGQDFPVHPLDVSSLATQTMALKDGTNTTFISCVGTFQDLSIVFGDAGIGDVDLILGDAFLRNAYTSFTLGAANREGDEKGSGGSFLQLLATTDADAAWPDFQLTRAAALALAFPAVIDPMFLPALFPAFAAVENATSTGVITPFAAPAPAGGASPAGALADDAGAAAGGGGGGSASAWIDKYGPVVVGLLVANLAVVVLLCIAALVACTRGAMRSGARTRTISPSYAPVGFREKAAAGYDPEESAPIRGYGDQ</sequence>
<dbReference type="Pfam" id="PF00026">
    <property type="entry name" value="Asp"/>
    <property type="match status" value="1"/>
</dbReference>
<proteinExistence type="inferred from homology"/>
<name>A0A9P3GHD0_9APHY</name>
<keyword evidence="4" id="KW-0472">Membrane</keyword>
<dbReference type="PANTHER" id="PTHR47966">
    <property type="entry name" value="BETA-SITE APP-CLEAVING ENZYME, ISOFORM A-RELATED"/>
    <property type="match status" value="1"/>
</dbReference>
<evidence type="ECO:0000256" key="1">
    <source>
        <dbReference type="ARBA" id="ARBA00007447"/>
    </source>
</evidence>
<evidence type="ECO:0000259" key="5">
    <source>
        <dbReference type="PROSITE" id="PS51767"/>
    </source>
</evidence>
<evidence type="ECO:0000313" key="6">
    <source>
        <dbReference type="EMBL" id="GJE94319.1"/>
    </source>
</evidence>
<comment type="caution">
    <text evidence="6">The sequence shown here is derived from an EMBL/GenBank/DDBJ whole genome shotgun (WGS) entry which is preliminary data.</text>
</comment>
<keyword evidence="4" id="KW-1133">Transmembrane helix</keyword>
<feature type="transmembrane region" description="Helical" evidence="4">
    <location>
        <begin position="462"/>
        <end position="485"/>
    </location>
</feature>
<dbReference type="AlphaFoldDB" id="A0A9P3GHD0"/>
<dbReference type="OrthoDB" id="771136at2759"/>
<evidence type="ECO:0000256" key="4">
    <source>
        <dbReference type="SAM" id="Phobius"/>
    </source>
</evidence>